<dbReference type="Proteomes" id="UP000008177">
    <property type="component" value="Unplaced contigs"/>
</dbReference>
<accession>G2Y4A7</accession>
<dbReference type="EMBL" id="FQ790286">
    <property type="protein sequence ID" value="CCD47497.1"/>
    <property type="molecule type" value="Genomic_DNA"/>
</dbReference>
<protein>
    <submittedName>
        <fullName evidence="1">Uncharacterized protein</fullName>
    </submittedName>
</protein>
<dbReference type="InParanoid" id="G2Y4A7"/>
<dbReference type="AlphaFoldDB" id="G2Y4A7"/>
<dbReference type="HOGENOM" id="CLU_1695214_0_0_1"/>
<sequence length="155" mass="17533">MVVRRFLIPSNSLSIYGSAITVPKALASPKQTTKPNISKQKSLLQSKTSIKKKNRTVDEFIIQAVTIDEKFRMSKSELATSFENVRKVRFITTARIPFDVFILCHYDDDASRSRSCRDADADVAVDVYTMVGSERRSHHAEDRRCDASSCKRSLV</sequence>
<organism evidence="1 2">
    <name type="scientific">Botryotinia fuckeliana (strain T4)</name>
    <name type="common">Noble rot fungus</name>
    <name type="synonym">Botrytis cinerea</name>
    <dbReference type="NCBI Taxonomy" id="999810"/>
    <lineage>
        <taxon>Eukaryota</taxon>
        <taxon>Fungi</taxon>
        <taxon>Dikarya</taxon>
        <taxon>Ascomycota</taxon>
        <taxon>Pezizomycotina</taxon>
        <taxon>Leotiomycetes</taxon>
        <taxon>Helotiales</taxon>
        <taxon>Sclerotiniaceae</taxon>
        <taxon>Botrytis</taxon>
    </lineage>
</organism>
<gene>
    <name evidence="1" type="ORF">BofuT4_P006560.1</name>
</gene>
<proteinExistence type="predicted"/>
<name>G2Y4A7_BOTF4</name>
<evidence type="ECO:0000313" key="1">
    <source>
        <dbReference type="EMBL" id="CCD47497.1"/>
    </source>
</evidence>
<evidence type="ECO:0000313" key="2">
    <source>
        <dbReference type="Proteomes" id="UP000008177"/>
    </source>
</evidence>
<reference evidence="2" key="1">
    <citation type="journal article" date="2011" name="PLoS Genet.">
        <title>Genomic analysis of the necrotrophic fungal pathogens Sclerotinia sclerotiorum and Botrytis cinerea.</title>
        <authorList>
            <person name="Amselem J."/>
            <person name="Cuomo C.A."/>
            <person name="van Kan J.A."/>
            <person name="Viaud M."/>
            <person name="Benito E.P."/>
            <person name="Couloux A."/>
            <person name="Coutinho P.M."/>
            <person name="de Vries R.P."/>
            <person name="Dyer P.S."/>
            <person name="Fillinger S."/>
            <person name="Fournier E."/>
            <person name="Gout L."/>
            <person name="Hahn M."/>
            <person name="Kohn L."/>
            <person name="Lapalu N."/>
            <person name="Plummer K.M."/>
            <person name="Pradier J.M."/>
            <person name="Quevillon E."/>
            <person name="Sharon A."/>
            <person name="Simon A."/>
            <person name="ten Have A."/>
            <person name="Tudzynski B."/>
            <person name="Tudzynski P."/>
            <person name="Wincker P."/>
            <person name="Andrew M."/>
            <person name="Anthouard V."/>
            <person name="Beever R.E."/>
            <person name="Beffa R."/>
            <person name="Benoit I."/>
            <person name="Bouzid O."/>
            <person name="Brault B."/>
            <person name="Chen Z."/>
            <person name="Choquer M."/>
            <person name="Collemare J."/>
            <person name="Cotton P."/>
            <person name="Danchin E.G."/>
            <person name="Da Silva C."/>
            <person name="Gautier A."/>
            <person name="Giraud C."/>
            <person name="Giraud T."/>
            <person name="Gonzalez C."/>
            <person name="Grossetete S."/>
            <person name="Guldener U."/>
            <person name="Henrissat B."/>
            <person name="Howlett B.J."/>
            <person name="Kodira C."/>
            <person name="Kretschmer M."/>
            <person name="Lappartient A."/>
            <person name="Leroch M."/>
            <person name="Levis C."/>
            <person name="Mauceli E."/>
            <person name="Neuveglise C."/>
            <person name="Oeser B."/>
            <person name="Pearson M."/>
            <person name="Poulain J."/>
            <person name="Poussereau N."/>
            <person name="Quesneville H."/>
            <person name="Rascle C."/>
            <person name="Schumacher J."/>
            <person name="Segurens B."/>
            <person name="Sexton A."/>
            <person name="Silva E."/>
            <person name="Sirven C."/>
            <person name="Soanes D.M."/>
            <person name="Talbot N.J."/>
            <person name="Templeton M."/>
            <person name="Yandava C."/>
            <person name="Yarden O."/>
            <person name="Zeng Q."/>
            <person name="Rollins J.A."/>
            <person name="Lebrun M.H."/>
            <person name="Dickman M."/>
        </authorList>
    </citation>
    <scope>NUCLEOTIDE SEQUENCE [LARGE SCALE GENOMIC DNA]</scope>
    <source>
        <strain evidence="2">T4</strain>
    </source>
</reference>